<gene>
    <name evidence="6" type="primary">rfbC</name>
    <name evidence="6" type="ORF">AADV58_14590</name>
</gene>
<dbReference type="PANTHER" id="PTHR21047:SF2">
    <property type="entry name" value="THYMIDINE DIPHOSPHO-4-KETO-RHAMNOSE 3,5-EPIMERASE"/>
    <property type="match status" value="1"/>
</dbReference>
<evidence type="ECO:0000256" key="3">
    <source>
        <dbReference type="ARBA" id="ARBA00012098"/>
    </source>
</evidence>
<dbReference type="InterPro" id="IPR000888">
    <property type="entry name" value="RmlC-like"/>
</dbReference>
<dbReference type="EMBL" id="CP151406">
    <property type="protein sequence ID" value="WZJ21162.1"/>
    <property type="molecule type" value="Genomic_DNA"/>
</dbReference>
<dbReference type="Pfam" id="PF00908">
    <property type="entry name" value="dTDP_sugar_isom"/>
    <property type="match status" value="1"/>
</dbReference>
<protein>
    <recommendedName>
        <fullName evidence="4 5">dTDP-4-dehydrorhamnose 3,5-epimerase</fullName>
        <ecNumber evidence="3 5">5.1.3.13</ecNumber>
    </recommendedName>
    <alternativeName>
        <fullName evidence="5">Thymidine diphospho-4-keto-rhamnose 3,5-epimerase</fullName>
    </alternativeName>
</protein>
<dbReference type="RefSeq" id="WP_341743522.1">
    <property type="nucleotide sequence ID" value="NZ_CP151406.1"/>
</dbReference>
<comment type="similarity">
    <text evidence="5">Belongs to the dTDP-4-dehydrorhamnose 3,5-epimerase family.</text>
</comment>
<evidence type="ECO:0000256" key="5">
    <source>
        <dbReference type="RuleBase" id="RU364069"/>
    </source>
</evidence>
<sequence length="183" mass="20685">MNIQPTPIPGLMLVETSPHEDARGVFTRLYCERTLAHLIGQRKIVQVNHSCTFLTGAIRGLHFQYPPHAEIKLVRCLKGRIWDVAVDLRRDSATFLCWHATELSPSNSRMMLIPEGFAHGFQVLEPNSELLYLHTASYTPDAEGGLRYDDPKLGISWPLNVTDLSARDAKHPLIDRNFRGLSQ</sequence>
<comment type="catalytic activity">
    <reaction evidence="1 5">
        <text>dTDP-4-dehydro-6-deoxy-alpha-D-glucose = dTDP-4-dehydro-beta-L-rhamnose</text>
        <dbReference type="Rhea" id="RHEA:16969"/>
        <dbReference type="ChEBI" id="CHEBI:57649"/>
        <dbReference type="ChEBI" id="CHEBI:62830"/>
        <dbReference type="EC" id="5.1.3.13"/>
    </reaction>
</comment>
<organism evidence="6 7">
    <name type="scientific">Azonexus hydrophilus</name>
    <dbReference type="NCBI Taxonomy" id="418702"/>
    <lineage>
        <taxon>Bacteria</taxon>
        <taxon>Pseudomonadati</taxon>
        <taxon>Pseudomonadota</taxon>
        <taxon>Betaproteobacteria</taxon>
        <taxon>Rhodocyclales</taxon>
        <taxon>Azonexaceae</taxon>
        <taxon>Azonexus</taxon>
    </lineage>
</organism>
<comment type="function">
    <text evidence="2 5">Catalyzes the epimerization of the C3' and C5'positions of dTDP-6-deoxy-D-xylo-4-hexulose, forming dTDP-6-deoxy-L-lyxo-4-hexulose.</text>
</comment>
<dbReference type="InterPro" id="IPR014710">
    <property type="entry name" value="RmlC-like_jellyroll"/>
</dbReference>
<evidence type="ECO:0000256" key="1">
    <source>
        <dbReference type="ARBA" id="ARBA00001298"/>
    </source>
</evidence>
<evidence type="ECO:0000313" key="7">
    <source>
        <dbReference type="Proteomes" id="UP001479520"/>
    </source>
</evidence>
<comment type="subunit">
    <text evidence="5">Homodimer.</text>
</comment>
<evidence type="ECO:0000313" key="6">
    <source>
        <dbReference type="EMBL" id="WZJ21162.1"/>
    </source>
</evidence>
<reference evidence="6 7" key="1">
    <citation type="submission" date="2024-04" db="EMBL/GenBank/DDBJ databases">
        <title>Dissimilatory iodate-reducing microorganisms contribute to the enrichment of iodine in groundwater.</title>
        <authorList>
            <person name="Jiang Z."/>
        </authorList>
    </citation>
    <scope>NUCLEOTIDE SEQUENCE [LARGE SCALE GENOMIC DNA]</scope>
    <source>
        <strain evidence="6 7">NCP973</strain>
    </source>
</reference>
<dbReference type="GO" id="GO:0008830">
    <property type="term" value="F:dTDP-4-dehydrorhamnose 3,5-epimerase activity"/>
    <property type="evidence" value="ECO:0007669"/>
    <property type="project" value="UniProtKB-EC"/>
</dbReference>
<dbReference type="EC" id="5.1.3.13" evidence="3 5"/>
<dbReference type="InterPro" id="IPR011051">
    <property type="entry name" value="RmlC_Cupin_sf"/>
</dbReference>
<dbReference type="SUPFAM" id="SSF51182">
    <property type="entry name" value="RmlC-like cupins"/>
    <property type="match status" value="1"/>
</dbReference>
<dbReference type="PANTHER" id="PTHR21047">
    <property type="entry name" value="DTDP-6-DEOXY-D-GLUCOSE-3,5 EPIMERASE"/>
    <property type="match status" value="1"/>
</dbReference>
<keyword evidence="7" id="KW-1185">Reference proteome</keyword>
<comment type="pathway">
    <text evidence="5">Carbohydrate biosynthesis; dTDP-L-rhamnose biosynthesis.</text>
</comment>
<dbReference type="CDD" id="cd00438">
    <property type="entry name" value="cupin_RmlC"/>
    <property type="match status" value="1"/>
</dbReference>
<proteinExistence type="inferred from homology"/>
<keyword evidence="5 6" id="KW-0413">Isomerase</keyword>
<evidence type="ECO:0000256" key="2">
    <source>
        <dbReference type="ARBA" id="ARBA00001997"/>
    </source>
</evidence>
<accession>A0ABZ2XFT5</accession>
<evidence type="ECO:0000256" key="4">
    <source>
        <dbReference type="ARBA" id="ARBA00019595"/>
    </source>
</evidence>
<dbReference type="Proteomes" id="UP001479520">
    <property type="component" value="Chromosome"/>
</dbReference>
<dbReference type="Gene3D" id="2.60.120.10">
    <property type="entry name" value="Jelly Rolls"/>
    <property type="match status" value="1"/>
</dbReference>
<dbReference type="NCBIfam" id="TIGR01221">
    <property type="entry name" value="rmlC"/>
    <property type="match status" value="1"/>
</dbReference>
<name>A0ABZ2XFT5_9RHOO</name>